<dbReference type="AlphaFoldDB" id="A0A5S5AF54"/>
<dbReference type="RefSeq" id="WP_148867990.1">
    <property type="nucleotide sequence ID" value="NZ_VNHO01000040.1"/>
</dbReference>
<gene>
    <name evidence="1" type="ORF">LZ11_02333</name>
</gene>
<dbReference type="Proteomes" id="UP000322294">
    <property type="component" value="Unassembled WGS sequence"/>
</dbReference>
<proteinExistence type="predicted"/>
<dbReference type="EMBL" id="VNHO01000040">
    <property type="protein sequence ID" value="TYP48165.1"/>
    <property type="molecule type" value="Genomic_DNA"/>
</dbReference>
<evidence type="ECO:0008006" key="3">
    <source>
        <dbReference type="Google" id="ProtNLM"/>
    </source>
</evidence>
<evidence type="ECO:0000313" key="1">
    <source>
        <dbReference type="EMBL" id="TYP48165.1"/>
    </source>
</evidence>
<sequence length="61" mass="6938">MKCGFCGHEFDEEEQGARTCGGCPMSGRCGKVKCPRCGYEMAKPSGFFKWLKRRRDKENGR</sequence>
<name>A0A5S5AF54_9FIRM</name>
<dbReference type="OrthoDB" id="1955080at2"/>
<organism evidence="1 2">
    <name type="scientific">Thermosediminibacter litoriperuensis</name>
    <dbReference type="NCBI Taxonomy" id="291989"/>
    <lineage>
        <taxon>Bacteria</taxon>
        <taxon>Bacillati</taxon>
        <taxon>Bacillota</taxon>
        <taxon>Clostridia</taxon>
        <taxon>Thermosediminibacterales</taxon>
        <taxon>Thermosediminibacteraceae</taxon>
        <taxon>Thermosediminibacter</taxon>
    </lineage>
</organism>
<protein>
    <recommendedName>
        <fullName evidence="3">Replication restart DNA helicase PriA</fullName>
    </recommendedName>
</protein>
<accession>A0A5S5AF54</accession>
<reference evidence="1 2" key="1">
    <citation type="submission" date="2019-07" db="EMBL/GenBank/DDBJ databases">
        <title>Genomic Encyclopedia of Type Strains, Phase I: the one thousand microbial genomes (KMG-I) project.</title>
        <authorList>
            <person name="Kyrpides N."/>
        </authorList>
    </citation>
    <scope>NUCLEOTIDE SEQUENCE [LARGE SCALE GENOMIC DNA]</scope>
    <source>
        <strain evidence="1 2">DSM 16647</strain>
    </source>
</reference>
<keyword evidence="2" id="KW-1185">Reference proteome</keyword>
<comment type="caution">
    <text evidence="1">The sequence shown here is derived from an EMBL/GenBank/DDBJ whole genome shotgun (WGS) entry which is preliminary data.</text>
</comment>
<evidence type="ECO:0000313" key="2">
    <source>
        <dbReference type="Proteomes" id="UP000322294"/>
    </source>
</evidence>